<keyword evidence="3" id="KW-0732">Signal</keyword>
<dbReference type="AlphaFoldDB" id="A0AAV9ZQA4"/>
<dbReference type="GO" id="GO:0016787">
    <property type="term" value="F:hydrolase activity"/>
    <property type="evidence" value="ECO:0007669"/>
    <property type="project" value="UniProtKB-KW"/>
</dbReference>
<evidence type="ECO:0000256" key="3">
    <source>
        <dbReference type="SAM" id="SignalP"/>
    </source>
</evidence>
<keyword evidence="2" id="KW-0378">Hydrolase</keyword>
<dbReference type="InterPro" id="IPR051601">
    <property type="entry name" value="Serine_prot/Carboxylest_S33"/>
</dbReference>
<evidence type="ECO:0000256" key="2">
    <source>
        <dbReference type="ARBA" id="ARBA00022801"/>
    </source>
</evidence>
<evidence type="ECO:0000313" key="7">
    <source>
        <dbReference type="Proteomes" id="UP001362999"/>
    </source>
</evidence>
<evidence type="ECO:0000259" key="4">
    <source>
        <dbReference type="Pfam" id="PF00561"/>
    </source>
</evidence>
<dbReference type="Gene3D" id="3.40.50.1820">
    <property type="entry name" value="alpha/beta hydrolase"/>
    <property type="match status" value="1"/>
</dbReference>
<dbReference type="SUPFAM" id="SSF53474">
    <property type="entry name" value="alpha/beta-Hydrolases"/>
    <property type="match status" value="1"/>
</dbReference>
<feature type="chain" id="PRO_5043967812" evidence="3">
    <location>
        <begin position="21"/>
        <end position="573"/>
    </location>
</feature>
<comment type="similarity">
    <text evidence="1">Belongs to the peptidase S33 family.</text>
</comment>
<proteinExistence type="inferred from homology"/>
<dbReference type="PANTHER" id="PTHR43248">
    <property type="entry name" value="2-SUCCINYL-6-HYDROXY-2,4-CYCLOHEXADIENE-1-CARBOXYLATE SYNTHASE"/>
    <property type="match status" value="1"/>
</dbReference>
<dbReference type="EMBL" id="JAWWNJ010000121">
    <property type="protein sequence ID" value="KAK6988666.1"/>
    <property type="molecule type" value="Genomic_DNA"/>
</dbReference>
<organism evidence="6 7">
    <name type="scientific">Favolaschia claudopus</name>
    <dbReference type="NCBI Taxonomy" id="2862362"/>
    <lineage>
        <taxon>Eukaryota</taxon>
        <taxon>Fungi</taxon>
        <taxon>Dikarya</taxon>
        <taxon>Basidiomycota</taxon>
        <taxon>Agaricomycotina</taxon>
        <taxon>Agaricomycetes</taxon>
        <taxon>Agaricomycetidae</taxon>
        <taxon>Agaricales</taxon>
        <taxon>Marasmiineae</taxon>
        <taxon>Mycenaceae</taxon>
        <taxon>Favolaschia</taxon>
    </lineage>
</organism>
<feature type="signal peptide" evidence="3">
    <location>
        <begin position="1"/>
        <end position="20"/>
    </location>
</feature>
<comment type="caution">
    <text evidence="6">The sequence shown here is derived from an EMBL/GenBank/DDBJ whole genome shotgun (WGS) entry which is preliminary data.</text>
</comment>
<protein>
    <submittedName>
        <fullName evidence="6">Abhydrolase-4 domain-containing protein</fullName>
    </submittedName>
</protein>
<sequence>MSRLLLPFLGVLAFSPHTLGQDTFDWNKIKPSEKLTWTPCNTKFECARLTVPLDYTNPTAQTAAIALMRLPATVPSNSSENRGPILFNPGGPGGSGVDMISVFADSARAVLGGQFDLVGFDPRGVSRSTPRASFFATQAERVQFSSLLSLNASEDAFGRTYAHYILQSSLVGARDDGSLRFINTESTARDMLKIVQAHGREKLQYWGFSYGSVLGATFAAMFPDNVERLIIDGIEDPEDYYSTSWMNLQDTQKTWNTFLDGCVAAGPDACALYEPTPSAIQAKVDALTQQLKTRPMPAAASLSASAPSYHVVDYTLLRETIFNAMYHPYEGFQQLASALHELSLGNASALYAMSAGAGLYQPPYHCPANASEGAKEEFLDVQDGEFALVCNDGATVSTDYSDVTAKYAELCASSPWCDLWPVRLSCLGWPEYLKNNNTLSFTTNTSFPILVVSNTADPVTPRANGVKVSKGFAGSVLLTQDSPGHCSVAAPSTCTFSHIAAYIVNGTLPAPDTVCPVDSDAELFPSTAGNATQKPAVASLSKTERTREEEISAAVRSLAQSAPKILKRPGRRV</sequence>
<dbReference type="Pfam" id="PF08386">
    <property type="entry name" value="Abhydrolase_4"/>
    <property type="match status" value="1"/>
</dbReference>
<feature type="domain" description="AB hydrolase-1" evidence="4">
    <location>
        <begin position="84"/>
        <end position="258"/>
    </location>
</feature>
<dbReference type="PANTHER" id="PTHR43248:SF25">
    <property type="entry name" value="AB HYDROLASE-1 DOMAIN-CONTAINING PROTEIN-RELATED"/>
    <property type="match status" value="1"/>
</dbReference>
<name>A0AAV9ZQA4_9AGAR</name>
<evidence type="ECO:0000259" key="5">
    <source>
        <dbReference type="Pfam" id="PF08386"/>
    </source>
</evidence>
<dbReference type="InterPro" id="IPR029058">
    <property type="entry name" value="AB_hydrolase_fold"/>
</dbReference>
<dbReference type="Pfam" id="PF00561">
    <property type="entry name" value="Abhydrolase_1"/>
    <property type="match status" value="1"/>
</dbReference>
<reference evidence="6 7" key="1">
    <citation type="journal article" date="2024" name="J Genomics">
        <title>Draft genome sequencing and assembly of Favolaschia claudopus CIRM-BRFM 2984 isolated from oak limbs.</title>
        <authorList>
            <person name="Navarro D."/>
            <person name="Drula E."/>
            <person name="Chaduli D."/>
            <person name="Cazenave R."/>
            <person name="Ahrendt S."/>
            <person name="Wang J."/>
            <person name="Lipzen A."/>
            <person name="Daum C."/>
            <person name="Barry K."/>
            <person name="Grigoriev I.V."/>
            <person name="Favel A."/>
            <person name="Rosso M.N."/>
            <person name="Martin F."/>
        </authorList>
    </citation>
    <scope>NUCLEOTIDE SEQUENCE [LARGE SCALE GENOMIC DNA]</scope>
    <source>
        <strain evidence="6 7">CIRM-BRFM 2984</strain>
    </source>
</reference>
<dbReference type="InterPro" id="IPR000073">
    <property type="entry name" value="AB_hydrolase_1"/>
</dbReference>
<dbReference type="InterPro" id="IPR013595">
    <property type="entry name" value="Pept_S33_TAP-like_C"/>
</dbReference>
<evidence type="ECO:0000313" key="6">
    <source>
        <dbReference type="EMBL" id="KAK6988666.1"/>
    </source>
</evidence>
<gene>
    <name evidence="6" type="ORF">R3P38DRAFT_2660571</name>
</gene>
<dbReference type="Proteomes" id="UP001362999">
    <property type="component" value="Unassembled WGS sequence"/>
</dbReference>
<keyword evidence="7" id="KW-1185">Reference proteome</keyword>
<feature type="domain" description="Peptidase S33 tripeptidyl aminopeptidase-like C-terminal" evidence="5">
    <location>
        <begin position="423"/>
        <end position="515"/>
    </location>
</feature>
<accession>A0AAV9ZQA4</accession>
<evidence type="ECO:0000256" key="1">
    <source>
        <dbReference type="ARBA" id="ARBA00010088"/>
    </source>
</evidence>